<comment type="caution">
    <text evidence="7">The sequence shown here is derived from an EMBL/GenBank/DDBJ whole genome shotgun (WGS) entry which is preliminary data.</text>
</comment>
<dbReference type="GO" id="GO:0016020">
    <property type="term" value="C:membrane"/>
    <property type="evidence" value="ECO:0007669"/>
    <property type="project" value="UniProtKB-SubCell"/>
</dbReference>
<feature type="compositionally biased region" description="Low complexity" evidence="5">
    <location>
        <begin position="254"/>
        <end position="266"/>
    </location>
</feature>
<feature type="transmembrane region" description="Helical" evidence="6">
    <location>
        <begin position="435"/>
        <end position="451"/>
    </location>
</feature>
<name>A0A4S4KM95_9AGAM</name>
<dbReference type="SMART" id="SM00320">
    <property type="entry name" value="WD40"/>
    <property type="match status" value="2"/>
</dbReference>
<feature type="transmembrane region" description="Helical" evidence="6">
    <location>
        <begin position="513"/>
        <end position="534"/>
    </location>
</feature>
<keyword evidence="8" id="KW-1185">Reference proteome</keyword>
<accession>A0A4S4KM95</accession>
<evidence type="ECO:0000256" key="1">
    <source>
        <dbReference type="ARBA" id="ARBA00004141"/>
    </source>
</evidence>
<comment type="subcellular location">
    <subcellularLocation>
        <location evidence="1">Membrane</location>
        <topology evidence="1">Multi-pass membrane protein</topology>
    </subcellularLocation>
</comment>
<evidence type="ECO:0000313" key="7">
    <source>
        <dbReference type="EMBL" id="THG97819.1"/>
    </source>
</evidence>
<dbReference type="InterPro" id="IPR019325">
    <property type="entry name" value="NEDD4/Bsd2"/>
</dbReference>
<evidence type="ECO:0000256" key="3">
    <source>
        <dbReference type="ARBA" id="ARBA00022989"/>
    </source>
</evidence>
<evidence type="ECO:0000313" key="8">
    <source>
        <dbReference type="Proteomes" id="UP000308199"/>
    </source>
</evidence>
<dbReference type="CDD" id="cd22212">
    <property type="entry name" value="NDFIP-like"/>
    <property type="match status" value="1"/>
</dbReference>
<dbReference type="Pfam" id="PF10176">
    <property type="entry name" value="NEDD4_Bsd2"/>
    <property type="match status" value="1"/>
</dbReference>
<dbReference type="SUPFAM" id="SSF50978">
    <property type="entry name" value="WD40 repeat-like"/>
    <property type="match status" value="1"/>
</dbReference>
<dbReference type="AlphaFoldDB" id="A0A4S4KM95"/>
<protein>
    <submittedName>
        <fullName evidence="7">Uncharacterized protein</fullName>
    </submittedName>
</protein>
<reference evidence="7 8" key="1">
    <citation type="submission" date="2019-02" db="EMBL/GenBank/DDBJ databases">
        <title>Genome sequencing of the rare red list fungi Phellinidium pouzarii.</title>
        <authorList>
            <person name="Buettner E."/>
            <person name="Kellner H."/>
        </authorList>
    </citation>
    <scope>NUCLEOTIDE SEQUENCE [LARGE SCALE GENOMIC DNA]</scope>
    <source>
        <strain evidence="7 8">DSM 108285</strain>
    </source>
</reference>
<keyword evidence="3 6" id="KW-1133">Transmembrane helix</keyword>
<dbReference type="Proteomes" id="UP000308199">
    <property type="component" value="Unassembled WGS sequence"/>
</dbReference>
<dbReference type="InterPro" id="IPR001680">
    <property type="entry name" value="WD40_rpt"/>
</dbReference>
<gene>
    <name evidence="7" type="ORF">EW145_g7538</name>
</gene>
<dbReference type="InterPro" id="IPR036322">
    <property type="entry name" value="WD40_repeat_dom_sf"/>
</dbReference>
<evidence type="ECO:0000256" key="2">
    <source>
        <dbReference type="ARBA" id="ARBA00022692"/>
    </source>
</evidence>
<dbReference type="GO" id="GO:0031398">
    <property type="term" value="P:positive regulation of protein ubiquitination"/>
    <property type="evidence" value="ECO:0007669"/>
    <property type="project" value="TreeGrafter"/>
</dbReference>
<feature type="compositionally biased region" description="Basic and acidic residues" evidence="5">
    <location>
        <begin position="279"/>
        <end position="288"/>
    </location>
</feature>
<keyword evidence="2 6" id="KW-0812">Transmembrane</keyword>
<dbReference type="PANTHER" id="PTHR13396">
    <property type="entry name" value="NEDD4 FAMILY INTERACTING PROTEIN 1/2"/>
    <property type="match status" value="1"/>
</dbReference>
<evidence type="ECO:0000256" key="4">
    <source>
        <dbReference type="ARBA" id="ARBA00023136"/>
    </source>
</evidence>
<dbReference type="EMBL" id="SGPK01000775">
    <property type="protein sequence ID" value="THG97819.1"/>
    <property type="molecule type" value="Genomic_DNA"/>
</dbReference>
<feature type="region of interest" description="Disordered" evidence="5">
    <location>
        <begin position="189"/>
        <end position="214"/>
    </location>
</feature>
<organism evidence="7 8">
    <name type="scientific">Phellinidium pouzarii</name>
    <dbReference type="NCBI Taxonomy" id="167371"/>
    <lineage>
        <taxon>Eukaryota</taxon>
        <taxon>Fungi</taxon>
        <taxon>Dikarya</taxon>
        <taxon>Basidiomycota</taxon>
        <taxon>Agaricomycotina</taxon>
        <taxon>Agaricomycetes</taxon>
        <taxon>Hymenochaetales</taxon>
        <taxon>Hymenochaetaceae</taxon>
        <taxon>Phellinidium</taxon>
    </lineage>
</organism>
<dbReference type="GO" id="GO:0005783">
    <property type="term" value="C:endoplasmic reticulum"/>
    <property type="evidence" value="ECO:0007669"/>
    <property type="project" value="TreeGrafter"/>
</dbReference>
<proteinExistence type="predicted"/>
<dbReference type="GO" id="GO:0030001">
    <property type="term" value="P:metal ion transport"/>
    <property type="evidence" value="ECO:0007669"/>
    <property type="project" value="InterPro"/>
</dbReference>
<dbReference type="InterPro" id="IPR015943">
    <property type="entry name" value="WD40/YVTN_repeat-like_dom_sf"/>
</dbReference>
<dbReference type="GO" id="GO:0048471">
    <property type="term" value="C:perinuclear region of cytoplasm"/>
    <property type="evidence" value="ECO:0007669"/>
    <property type="project" value="TreeGrafter"/>
</dbReference>
<dbReference type="GO" id="GO:0005794">
    <property type="term" value="C:Golgi apparatus"/>
    <property type="evidence" value="ECO:0007669"/>
    <property type="project" value="TreeGrafter"/>
</dbReference>
<evidence type="ECO:0000256" key="6">
    <source>
        <dbReference type="SAM" id="Phobius"/>
    </source>
</evidence>
<feature type="region of interest" description="Disordered" evidence="5">
    <location>
        <begin position="581"/>
        <end position="603"/>
    </location>
</feature>
<dbReference type="GO" id="GO:0006511">
    <property type="term" value="P:ubiquitin-dependent protein catabolic process"/>
    <property type="evidence" value="ECO:0007669"/>
    <property type="project" value="TreeGrafter"/>
</dbReference>
<sequence>MVVSSDCSFALTCSADHNIARYDLTADKGDELAGRVSKYRIKQAGNGGIALRSDGRVCAVGGWDGKIRLFSTKSFKSLGTLSYHTKSCQSVAFAHCEIYGRSDDGDHLDDEDDELTEEEKEERCRWLAAGGQDNRLTIWELVDFIWQVPPYHCWFTVDVDAHNGPVRRYLPSTSSIMARGGYTLHPHSREVSNVDVEEEMERAFKSDDEDQLDTTPLAQQYTHLRSTEAAPTESQDAPAYDFEREYDLPPPGSPSASALSSPAALGNSNGIVPSPSAILRREPGEPESRPSFFTRAVGVLLPQYYTRLPTSDLGAAATRARGSGIENDGVFTNVLAKPTGPRTVPTENGDIYIMPEDIQKDVPPSYAAAQADAVPPYWETTVHAPAFGGADNLLIDGLPSGTIFSFAWNVLISISFQFVGFMLTYLLHTTHAAKYGSRAGLGVTLIQYGLYSRNYGSDDFGDSDVEEVNMGSRALRLARRSFQSLSPRIWMSGSVSSVSAPADSSQSSYMHDWISFLLMTIGWFLLLSSILGFVRVKRWERSVHTPTPPPSREDFEHDGQVRQHLQEVFGFGLEGEALEGEQMQEDNPGQRNTGDEANDGGAELRRNLRAIGLI</sequence>
<dbReference type="OrthoDB" id="10003116at2759"/>
<feature type="region of interest" description="Disordered" evidence="5">
    <location>
        <begin position="243"/>
        <end position="290"/>
    </location>
</feature>
<evidence type="ECO:0000256" key="5">
    <source>
        <dbReference type="SAM" id="MobiDB-lite"/>
    </source>
</evidence>
<dbReference type="Gene3D" id="2.130.10.10">
    <property type="entry name" value="YVTN repeat-like/Quinoprotein amine dehydrogenase"/>
    <property type="match status" value="1"/>
</dbReference>
<dbReference type="PANTHER" id="PTHR13396:SF5">
    <property type="entry name" value="NEDD4 FAMILY INTERACTING PROTEIN"/>
    <property type="match status" value="1"/>
</dbReference>
<keyword evidence="4 6" id="KW-0472">Membrane</keyword>
<feature type="transmembrane region" description="Helical" evidence="6">
    <location>
        <begin position="406"/>
        <end position="428"/>
    </location>
</feature>
<dbReference type="GO" id="GO:0007034">
    <property type="term" value="P:vacuolar transport"/>
    <property type="evidence" value="ECO:0007669"/>
    <property type="project" value="InterPro"/>
</dbReference>